<accession>A0A7W5A2Y0</accession>
<keyword evidence="3" id="KW-1185">Reference proteome</keyword>
<dbReference type="Proteomes" id="UP000577707">
    <property type="component" value="Unassembled WGS sequence"/>
</dbReference>
<evidence type="ECO:0000313" key="3">
    <source>
        <dbReference type="Proteomes" id="UP000577707"/>
    </source>
</evidence>
<dbReference type="EMBL" id="JACHXG010000003">
    <property type="protein sequence ID" value="MBB3088551.1"/>
    <property type="molecule type" value="Genomic_DNA"/>
</dbReference>
<evidence type="ECO:0000256" key="1">
    <source>
        <dbReference type="SAM" id="MobiDB-lite"/>
    </source>
</evidence>
<protein>
    <submittedName>
        <fullName evidence="2">Uncharacterized protein</fullName>
    </submittedName>
</protein>
<gene>
    <name evidence="2" type="ORF">FHS12_001492</name>
</gene>
<feature type="region of interest" description="Disordered" evidence="1">
    <location>
        <begin position="218"/>
        <end position="294"/>
    </location>
</feature>
<sequence length="294" mass="32481">MHAPLTAHRGMHKAILHTLLVWPTERHARALMPASIGPIGTHSRGTPRCMPWIVHKFTRQCTARSRHAPLTSKSTGYRGMTPSREQPPPPRHSVKDSATVLKSMRLRRFPGLKDAKRPSGPISRLQGALSSVSLPVVSLFSGFRSSRPPRATLAVEWPLWASHGRHGGVIAGVALARRPGERHHDGIAAIGACDPLRFVTHRHLRGWREGRFAAAEQSAARPYPSWRDNPDNGARSAPREDSTGNGCPWLARRSRSGGAPRSSRGRRTSQQPVHRSRCTRDRQRLRARSSPEGA</sequence>
<proteinExistence type="predicted"/>
<comment type="caution">
    <text evidence="2">The sequence shown here is derived from an EMBL/GenBank/DDBJ whole genome shotgun (WGS) entry which is preliminary data.</text>
</comment>
<organism evidence="2 3">
    <name type="scientific">Nocardioides albus</name>
    <dbReference type="NCBI Taxonomy" id="1841"/>
    <lineage>
        <taxon>Bacteria</taxon>
        <taxon>Bacillati</taxon>
        <taxon>Actinomycetota</taxon>
        <taxon>Actinomycetes</taxon>
        <taxon>Propionibacteriales</taxon>
        <taxon>Nocardioidaceae</taxon>
        <taxon>Nocardioides</taxon>
    </lineage>
</organism>
<feature type="region of interest" description="Disordered" evidence="1">
    <location>
        <begin position="64"/>
        <end position="100"/>
    </location>
</feature>
<reference evidence="2 3" key="1">
    <citation type="submission" date="2020-08" db="EMBL/GenBank/DDBJ databases">
        <title>Genomic Encyclopedia of Type Strains, Phase III (KMG-III): the genomes of soil and plant-associated and newly described type strains.</title>
        <authorList>
            <person name="Whitman W."/>
        </authorList>
    </citation>
    <scope>NUCLEOTIDE SEQUENCE [LARGE SCALE GENOMIC DNA]</scope>
    <source>
        <strain evidence="2 3">CECT 3302</strain>
    </source>
</reference>
<dbReference type="AlphaFoldDB" id="A0A7W5A2Y0"/>
<evidence type="ECO:0000313" key="2">
    <source>
        <dbReference type="EMBL" id="MBB3088551.1"/>
    </source>
</evidence>
<name>A0A7W5A2Y0_9ACTN</name>